<feature type="coiled-coil region" evidence="1">
    <location>
        <begin position="139"/>
        <end position="222"/>
    </location>
</feature>
<gene>
    <name evidence="4" type="ORF">RFI_21325</name>
</gene>
<keyword evidence="1" id="KW-0175">Coiled coil</keyword>
<evidence type="ECO:0000256" key="2">
    <source>
        <dbReference type="SAM" id="MobiDB-lite"/>
    </source>
</evidence>
<dbReference type="AlphaFoldDB" id="X6MSF2"/>
<feature type="region of interest" description="Disordered" evidence="2">
    <location>
        <begin position="41"/>
        <end position="70"/>
    </location>
</feature>
<sequence>MTKNHKHSRQDSLLETQMQQLQNENATLEMQIKLLQERMNEATAEQDMLSPPPRHYQTDSMSPPALSFKNEPSQRQGTKLFVFFKQPLIPSFFFLFFLLLSLPSPSPPLLKNYKHMTKCVMQCNVTLVIDFLGQTLQRLEDEIHQKNIVQNELEEWRKKYEELKTKTITHKAELEALSGELQMVHKATEEFEQAMEDDLQEAQEAEDAAAQAHEEHLQLIQKIKGMAIEKNRVEKQAVLFEQRMKEQQAIIDALNLQKDELEF</sequence>
<keyword evidence="5" id="KW-1185">Reference proteome</keyword>
<feature type="transmembrane region" description="Helical" evidence="3">
    <location>
        <begin position="80"/>
        <end position="102"/>
    </location>
</feature>
<evidence type="ECO:0000313" key="4">
    <source>
        <dbReference type="EMBL" id="ETO16035.1"/>
    </source>
</evidence>
<protein>
    <submittedName>
        <fullName evidence="4">Uncharacterized protein</fullName>
    </submittedName>
</protein>
<keyword evidence="3" id="KW-0472">Membrane</keyword>
<proteinExistence type="predicted"/>
<dbReference type="Proteomes" id="UP000023152">
    <property type="component" value="Unassembled WGS sequence"/>
</dbReference>
<evidence type="ECO:0000256" key="1">
    <source>
        <dbReference type="SAM" id="Coils"/>
    </source>
</evidence>
<name>X6MSF2_RETFI</name>
<evidence type="ECO:0000313" key="5">
    <source>
        <dbReference type="Proteomes" id="UP000023152"/>
    </source>
</evidence>
<evidence type="ECO:0000256" key="3">
    <source>
        <dbReference type="SAM" id="Phobius"/>
    </source>
</evidence>
<reference evidence="4 5" key="1">
    <citation type="journal article" date="2013" name="Curr. Biol.">
        <title>The Genome of the Foraminiferan Reticulomyxa filosa.</title>
        <authorList>
            <person name="Glockner G."/>
            <person name="Hulsmann N."/>
            <person name="Schleicher M."/>
            <person name="Noegel A.A."/>
            <person name="Eichinger L."/>
            <person name="Gallinger C."/>
            <person name="Pawlowski J."/>
            <person name="Sierra R."/>
            <person name="Euteneuer U."/>
            <person name="Pillet L."/>
            <person name="Moustafa A."/>
            <person name="Platzer M."/>
            <person name="Groth M."/>
            <person name="Szafranski K."/>
            <person name="Schliwa M."/>
        </authorList>
    </citation>
    <scope>NUCLEOTIDE SEQUENCE [LARGE SCALE GENOMIC DNA]</scope>
</reference>
<dbReference type="EMBL" id="ASPP01018620">
    <property type="protein sequence ID" value="ETO16035.1"/>
    <property type="molecule type" value="Genomic_DNA"/>
</dbReference>
<keyword evidence="3" id="KW-1133">Transmembrane helix</keyword>
<comment type="caution">
    <text evidence="4">The sequence shown here is derived from an EMBL/GenBank/DDBJ whole genome shotgun (WGS) entry which is preliminary data.</text>
</comment>
<keyword evidence="3" id="KW-0812">Transmembrane</keyword>
<organism evidence="4 5">
    <name type="scientific">Reticulomyxa filosa</name>
    <dbReference type="NCBI Taxonomy" id="46433"/>
    <lineage>
        <taxon>Eukaryota</taxon>
        <taxon>Sar</taxon>
        <taxon>Rhizaria</taxon>
        <taxon>Retaria</taxon>
        <taxon>Foraminifera</taxon>
        <taxon>Monothalamids</taxon>
        <taxon>Reticulomyxidae</taxon>
        <taxon>Reticulomyxa</taxon>
    </lineage>
</organism>
<accession>X6MSF2</accession>